<accession>A0A953I9F3</accession>
<dbReference type="PANTHER" id="PTHR11070:SF2">
    <property type="entry name" value="ATP-DEPENDENT DNA HELICASE SRS2"/>
    <property type="match status" value="1"/>
</dbReference>
<dbReference type="GO" id="GO:0005524">
    <property type="term" value="F:ATP binding"/>
    <property type="evidence" value="ECO:0007669"/>
    <property type="project" value="UniProtKB-UniRule"/>
</dbReference>
<sequence>MLDPSSVREYQRLRAAVRGRLLSGLNEQQREAVLHGQGPLLILAGAGSGKTRVIAHRIAHLILFGPEYDPDAPPPPGLTADDLEALRLAVEGPGPIDTGAIAHLLGGGIDPWRILAITFTNKAAAEMRERVEQLVGPRARDVWAATFHSTCVRMLRRDIERLGYGRNFVILDAEDQQAVIRDCLKRLGLSERQFQPGAVLGTISNAKNAMLDPRRFADRAGDYWRQQVAKVYALYQEQLRSGNALDFDDLLLKAVELLERFDDVREYYQRKFEYILVDEYQDTNHVQNRWVFLLAGEKQNLAVVGDDDQGIYSWRGADISNILEFEAQFPGCRTIKLEQNYRSTQNILSAAYAVVRHNTGRKEKRLWTAAGPGDPVYHFTAADERDEAAFVAREVERLVAEGLPDGTRLDYQDFAVLYRTHAQSRALEEAMVRRSIPYGIYGGLRFFERKEIKDVLAYLRIIANPADIVSFRRAVGVPKRGIGPATVDKLVDYAEQWQVPVALAALDCSMVPGLSGTYQKRMEEFGALIEELTNLSAHCTVGQLIDAVLERTGILEELRADTSLEAAARLENVQELRSMAAEFEPPAGEELDGLRDLDSFLATVALLTDADQVGEGQNKVTLMTLHSAKGLEFPVVFLVGLEEGVFPHNRALTDEVQMEEERRLCYVGMTRARLRLYLTNAVSRNLWGQSNYNAPSRFLLEIPAELVEEVTPAAGASGPRRSAWDDGAAWEDAGAAVRRPAWDGGARAARRREWEDDDFSPAIGAAGWGRTAQARRLQKALEPPSEETPQFQPGDRVRHERFGEGVVKAVIGDTVTVQFAGAAGQRVLVASYLRPAAAEAE</sequence>
<keyword evidence="4 13" id="KW-0378">Hydrolase</keyword>
<dbReference type="FunFam" id="1.10.10.160:FF:000001">
    <property type="entry name" value="ATP-dependent DNA helicase"/>
    <property type="match status" value="1"/>
</dbReference>
<keyword evidence="7" id="KW-0238">DNA-binding</keyword>
<evidence type="ECO:0000256" key="10">
    <source>
        <dbReference type="ARBA" id="ARBA00034808"/>
    </source>
</evidence>
<evidence type="ECO:0000256" key="7">
    <source>
        <dbReference type="ARBA" id="ARBA00023125"/>
    </source>
</evidence>
<dbReference type="PROSITE" id="PS51217">
    <property type="entry name" value="UVRD_HELICASE_CTER"/>
    <property type="match status" value="1"/>
</dbReference>
<dbReference type="InterPro" id="IPR014017">
    <property type="entry name" value="DNA_helicase_UvrD-like_C"/>
</dbReference>
<gene>
    <name evidence="16" type="ORF">CWE10_07510</name>
</gene>
<evidence type="ECO:0000256" key="13">
    <source>
        <dbReference type="PROSITE-ProRule" id="PRU00560"/>
    </source>
</evidence>
<proteinExistence type="inferred from homology"/>
<dbReference type="PANTHER" id="PTHR11070">
    <property type="entry name" value="UVRD / RECB / PCRA DNA HELICASE FAMILY MEMBER"/>
    <property type="match status" value="1"/>
</dbReference>
<dbReference type="GO" id="GO:0009314">
    <property type="term" value="P:response to radiation"/>
    <property type="evidence" value="ECO:0007669"/>
    <property type="project" value="UniProtKB-ARBA"/>
</dbReference>
<dbReference type="SUPFAM" id="SSF52540">
    <property type="entry name" value="P-loop containing nucleoside triphosphate hydrolases"/>
    <property type="match status" value="1"/>
</dbReference>
<keyword evidence="8" id="KW-0413">Isomerase</keyword>
<reference evidence="16" key="1">
    <citation type="submission" date="2017-11" db="EMBL/GenBank/DDBJ databases">
        <title>Three new genomes from thermophilic consortium.</title>
        <authorList>
            <person name="Quaggio R."/>
            <person name="Amgarten D."/>
            <person name="Setubal J.C."/>
        </authorList>
    </citation>
    <scope>NUCLEOTIDE SEQUENCE</scope>
    <source>
        <strain evidence="16">ZCTH01-B2</strain>
    </source>
</reference>
<comment type="catalytic activity">
    <reaction evidence="9">
        <text>Couples ATP hydrolysis with the unwinding of duplex DNA by translocating in the 3'-5' direction.</text>
        <dbReference type="EC" id="5.6.2.4"/>
    </reaction>
</comment>
<dbReference type="GO" id="GO:0043138">
    <property type="term" value="F:3'-5' DNA helicase activity"/>
    <property type="evidence" value="ECO:0007669"/>
    <property type="project" value="UniProtKB-EC"/>
</dbReference>
<protein>
    <recommendedName>
        <fullName evidence="2">ATP-dependent DNA helicase PcrA</fullName>
        <ecNumber evidence="10">5.6.2.4</ecNumber>
    </recommendedName>
    <alternativeName>
        <fullName evidence="11">DNA 3'-5' helicase PcrA</fullName>
    </alternativeName>
</protein>
<evidence type="ECO:0000256" key="9">
    <source>
        <dbReference type="ARBA" id="ARBA00034617"/>
    </source>
</evidence>
<comment type="similarity">
    <text evidence="1">Belongs to the helicase family. UvrD subfamily.</text>
</comment>
<dbReference type="RefSeq" id="WP_273379006.1">
    <property type="nucleotide sequence ID" value="NZ_PIUK01000055.1"/>
</dbReference>
<name>A0A953I9F3_SYMTR</name>
<feature type="domain" description="UvrD-like helicase C-terminal" evidence="15">
    <location>
        <begin position="345"/>
        <end position="630"/>
    </location>
</feature>
<dbReference type="EC" id="5.6.2.4" evidence="10"/>
<evidence type="ECO:0000256" key="2">
    <source>
        <dbReference type="ARBA" id="ARBA00014807"/>
    </source>
</evidence>
<evidence type="ECO:0000256" key="3">
    <source>
        <dbReference type="ARBA" id="ARBA00022741"/>
    </source>
</evidence>
<keyword evidence="6 13" id="KW-0067">ATP-binding</keyword>
<evidence type="ECO:0000256" key="8">
    <source>
        <dbReference type="ARBA" id="ARBA00023235"/>
    </source>
</evidence>
<evidence type="ECO:0000256" key="12">
    <source>
        <dbReference type="ARBA" id="ARBA00048988"/>
    </source>
</evidence>
<dbReference type="GO" id="GO:0000725">
    <property type="term" value="P:recombinational repair"/>
    <property type="evidence" value="ECO:0007669"/>
    <property type="project" value="TreeGrafter"/>
</dbReference>
<evidence type="ECO:0000256" key="5">
    <source>
        <dbReference type="ARBA" id="ARBA00022806"/>
    </source>
</evidence>
<dbReference type="Pfam" id="PF13361">
    <property type="entry name" value="UvrD_C"/>
    <property type="match status" value="1"/>
</dbReference>
<dbReference type="GO" id="GO:0033202">
    <property type="term" value="C:DNA helicase complex"/>
    <property type="evidence" value="ECO:0007669"/>
    <property type="project" value="TreeGrafter"/>
</dbReference>
<dbReference type="EMBL" id="PIUK01000055">
    <property type="protein sequence ID" value="MBY6276056.1"/>
    <property type="molecule type" value="Genomic_DNA"/>
</dbReference>
<dbReference type="InterPro" id="IPR014016">
    <property type="entry name" value="UvrD-like_ATP-bd"/>
</dbReference>
<dbReference type="FunFam" id="1.10.486.10:FF:000003">
    <property type="entry name" value="ATP-dependent DNA helicase"/>
    <property type="match status" value="1"/>
</dbReference>
<dbReference type="InterPro" id="IPR000212">
    <property type="entry name" value="DNA_helicase_UvrD/REP"/>
</dbReference>
<dbReference type="AlphaFoldDB" id="A0A953I9F3"/>
<evidence type="ECO:0000256" key="1">
    <source>
        <dbReference type="ARBA" id="ARBA00009922"/>
    </source>
</evidence>
<evidence type="ECO:0000259" key="15">
    <source>
        <dbReference type="PROSITE" id="PS51217"/>
    </source>
</evidence>
<dbReference type="InterPro" id="IPR027417">
    <property type="entry name" value="P-loop_NTPase"/>
</dbReference>
<keyword evidence="3 13" id="KW-0547">Nucleotide-binding</keyword>
<dbReference type="Proteomes" id="UP000732377">
    <property type="component" value="Unassembled WGS sequence"/>
</dbReference>
<feature type="binding site" evidence="13">
    <location>
        <begin position="44"/>
        <end position="51"/>
    </location>
    <ligand>
        <name>ATP</name>
        <dbReference type="ChEBI" id="CHEBI:30616"/>
    </ligand>
</feature>
<feature type="domain" description="UvrD-like helicase ATP-binding" evidence="14">
    <location>
        <begin position="23"/>
        <end position="344"/>
    </location>
</feature>
<keyword evidence="5 13" id="KW-0347">Helicase</keyword>
<evidence type="ECO:0000313" key="16">
    <source>
        <dbReference type="EMBL" id="MBY6276056.1"/>
    </source>
</evidence>
<organism evidence="16 17">
    <name type="scientific">Symbiobacterium thermophilum</name>
    <dbReference type="NCBI Taxonomy" id="2734"/>
    <lineage>
        <taxon>Bacteria</taxon>
        <taxon>Bacillati</taxon>
        <taxon>Bacillota</taxon>
        <taxon>Clostridia</taxon>
        <taxon>Eubacteriales</taxon>
        <taxon>Symbiobacteriaceae</taxon>
        <taxon>Symbiobacterium</taxon>
    </lineage>
</organism>
<evidence type="ECO:0000256" key="11">
    <source>
        <dbReference type="ARBA" id="ARBA00034900"/>
    </source>
</evidence>
<comment type="catalytic activity">
    <reaction evidence="12">
        <text>ATP + H2O = ADP + phosphate + H(+)</text>
        <dbReference type="Rhea" id="RHEA:13065"/>
        <dbReference type="ChEBI" id="CHEBI:15377"/>
        <dbReference type="ChEBI" id="CHEBI:15378"/>
        <dbReference type="ChEBI" id="CHEBI:30616"/>
        <dbReference type="ChEBI" id="CHEBI:43474"/>
        <dbReference type="ChEBI" id="CHEBI:456216"/>
        <dbReference type="EC" id="5.6.2.4"/>
    </reaction>
</comment>
<evidence type="ECO:0000256" key="6">
    <source>
        <dbReference type="ARBA" id="ARBA00022840"/>
    </source>
</evidence>
<dbReference type="InterPro" id="IPR013986">
    <property type="entry name" value="DExx_box_DNA_helicase_dom_sf"/>
</dbReference>
<dbReference type="CDD" id="cd18807">
    <property type="entry name" value="SF1_C_UvrD"/>
    <property type="match status" value="1"/>
</dbReference>
<dbReference type="Gene3D" id="1.10.10.160">
    <property type="match status" value="1"/>
</dbReference>
<dbReference type="GO" id="GO:0016787">
    <property type="term" value="F:hydrolase activity"/>
    <property type="evidence" value="ECO:0007669"/>
    <property type="project" value="UniProtKB-UniRule"/>
</dbReference>
<dbReference type="CDD" id="cd17932">
    <property type="entry name" value="DEXQc_UvrD"/>
    <property type="match status" value="1"/>
</dbReference>
<evidence type="ECO:0000256" key="4">
    <source>
        <dbReference type="ARBA" id="ARBA00022801"/>
    </source>
</evidence>
<dbReference type="Pfam" id="PF00580">
    <property type="entry name" value="UvrD-helicase"/>
    <property type="match status" value="2"/>
</dbReference>
<dbReference type="Gene3D" id="3.40.50.300">
    <property type="entry name" value="P-loop containing nucleotide triphosphate hydrolases"/>
    <property type="match status" value="3"/>
</dbReference>
<dbReference type="PROSITE" id="PS51198">
    <property type="entry name" value="UVRD_HELICASE_ATP_BIND"/>
    <property type="match status" value="1"/>
</dbReference>
<comment type="caution">
    <text evidence="16">The sequence shown here is derived from an EMBL/GenBank/DDBJ whole genome shotgun (WGS) entry which is preliminary data.</text>
</comment>
<evidence type="ECO:0000313" key="17">
    <source>
        <dbReference type="Proteomes" id="UP000732377"/>
    </source>
</evidence>
<evidence type="ECO:0000259" key="14">
    <source>
        <dbReference type="PROSITE" id="PS51198"/>
    </source>
</evidence>
<dbReference type="GO" id="GO:0005829">
    <property type="term" value="C:cytosol"/>
    <property type="evidence" value="ECO:0007669"/>
    <property type="project" value="TreeGrafter"/>
</dbReference>
<dbReference type="Gene3D" id="1.10.486.10">
    <property type="entry name" value="PCRA, domain 4"/>
    <property type="match status" value="1"/>
</dbReference>
<dbReference type="GO" id="GO:0003677">
    <property type="term" value="F:DNA binding"/>
    <property type="evidence" value="ECO:0007669"/>
    <property type="project" value="UniProtKB-KW"/>
</dbReference>